<feature type="signal peptide" evidence="2">
    <location>
        <begin position="1"/>
        <end position="35"/>
    </location>
</feature>
<evidence type="ECO:0000259" key="3">
    <source>
        <dbReference type="Pfam" id="PF05922"/>
    </source>
</evidence>
<feature type="region of interest" description="Disordered" evidence="1">
    <location>
        <begin position="120"/>
        <end position="140"/>
    </location>
</feature>
<reference evidence="4 5" key="1">
    <citation type="submission" date="2020-02" db="EMBL/GenBank/DDBJ databases">
        <title>Whole-genome analyses of novel actinobacteria.</title>
        <authorList>
            <person name="Sahin N."/>
            <person name="Tokatli A."/>
        </authorList>
    </citation>
    <scope>NUCLEOTIDE SEQUENCE [LARGE SCALE GENOMIC DNA]</scope>
    <source>
        <strain evidence="4 5">YC419</strain>
    </source>
</reference>
<evidence type="ECO:0000256" key="1">
    <source>
        <dbReference type="SAM" id="MobiDB-lite"/>
    </source>
</evidence>
<keyword evidence="5" id="KW-1185">Reference proteome</keyword>
<evidence type="ECO:0000313" key="5">
    <source>
        <dbReference type="Proteomes" id="UP001518140"/>
    </source>
</evidence>
<dbReference type="InterPro" id="IPR037045">
    <property type="entry name" value="S8pro/Inhibitor_I9_sf"/>
</dbReference>
<keyword evidence="2" id="KW-0732">Signal</keyword>
<organism evidence="4 5">
    <name type="scientific">Streptomyces ureilyticus</name>
    <dbReference type="NCBI Taxonomy" id="1775131"/>
    <lineage>
        <taxon>Bacteria</taxon>
        <taxon>Bacillati</taxon>
        <taxon>Actinomycetota</taxon>
        <taxon>Actinomycetes</taxon>
        <taxon>Kitasatosporales</taxon>
        <taxon>Streptomycetaceae</taxon>
        <taxon>Streptomyces</taxon>
    </lineage>
</organism>
<feature type="chain" id="PRO_5045578377" description="Inhibitor I9 domain-containing protein" evidence="2">
    <location>
        <begin position="36"/>
        <end position="140"/>
    </location>
</feature>
<gene>
    <name evidence="4" type="ORF">G6048_22345</name>
</gene>
<feature type="domain" description="Inhibitor I9" evidence="3">
    <location>
        <begin position="55"/>
        <end position="110"/>
    </location>
</feature>
<feature type="compositionally biased region" description="Low complexity" evidence="1">
    <location>
        <begin position="122"/>
        <end position="140"/>
    </location>
</feature>
<sequence length="140" mass="14046">MAVMRHARRRLAGIATGISATALVAGLVTALPAQAAAAPVGPVQYAGAPGTIANSYIVTLDADAAKAGSAEGRALAKEYGATIERTYKKALNGYAVEATEAEAKRFAADPARPCGYATRCGAPRSSCTTAPSASATYAAN</sequence>
<dbReference type="Pfam" id="PF05922">
    <property type="entry name" value="Inhibitor_I9"/>
    <property type="match status" value="1"/>
</dbReference>
<accession>A0ABX0DSB7</accession>
<proteinExistence type="predicted"/>
<evidence type="ECO:0000256" key="2">
    <source>
        <dbReference type="SAM" id="SignalP"/>
    </source>
</evidence>
<dbReference type="InterPro" id="IPR010259">
    <property type="entry name" value="S8pro/Inhibitor_I9"/>
</dbReference>
<dbReference type="EMBL" id="JAAKZX010000071">
    <property type="protein sequence ID" value="NGO44785.1"/>
    <property type="molecule type" value="Genomic_DNA"/>
</dbReference>
<dbReference type="Gene3D" id="3.30.70.80">
    <property type="entry name" value="Peptidase S8 propeptide/proteinase inhibitor I9"/>
    <property type="match status" value="1"/>
</dbReference>
<dbReference type="Proteomes" id="UP001518140">
    <property type="component" value="Unassembled WGS sequence"/>
</dbReference>
<evidence type="ECO:0000313" key="4">
    <source>
        <dbReference type="EMBL" id="NGO44785.1"/>
    </source>
</evidence>
<protein>
    <recommendedName>
        <fullName evidence="3">Inhibitor I9 domain-containing protein</fullName>
    </recommendedName>
</protein>
<name>A0ABX0DSB7_9ACTN</name>
<comment type="caution">
    <text evidence="4">The sequence shown here is derived from an EMBL/GenBank/DDBJ whole genome shotgun (WGS) entry which is preliminary data.</text>
</comment>
<dbReference type="SUPFAM" id="SSF54897">
    <property type="entry name" value="Protease propeptides/inhibitors"/>
    <property type="match status" value="1"/>
</dbReference>